<evidence type="ECO:0000313" key="1">
    <source>
        <dbReference type="EMBL" id="GIY77231.1"/>
    </source>
</evidence>
<proteinExistence type="predicted"/>
<feature type="non-terminal residue" evidence="1">
    <location>
        <position position="139"/>
    </location>
</feature>
<evidence type="ECO:0000313" key="2">
    <source>
        <dbReference type="Proteomes" id="UP001054945"/>
    </source>
</evidence>
<accession>A0AAV4W3U9</accession>
<sequence>MFYPSDRMKITCYPHHHVLSIRSHEDHVLSTRSHHVLSIRSHEDHVDDAGGCWMMLKLEGTSGGCHLRWGGIRERKRLLEKVDFDLRDNDIKRNTIQKISRLNCNRLGVPRGPMVGGGPPCSGSMHHDIPGHTRALTLE</sequence>
<dbReference type="AlphaFoldDB" id="A0AAV4W3U9"/>
<reference evidence="1 2" key="1">
    <citation type="submission" date="2021-06" db="EMBL/GenBank/DDBJ databases">
        <title>Caerostris extrusa draft genome.</title>
        <authorList>
            <person name="Kono N."/>
            <person name="Arakawa K."/>
        </authorList>
    </citation>
    <scope>NUCLEOTIDE SEQUENCE [LARGE SCALE GENOMIC DNA]</scope>
</reference>
<dbReference type="EMBL" id="BPLR01015592">
    <property type="protein sequence ID" value="GIY77231.1"/>
    <property type="molecule type" value="Genomic_DNA"/>
</dbReference>
<name>A0AAV4W3U9_CAEEX</name>
<keyword evidence="2" id="KW-1185">Reference proteome</keyword>
<organism evidence="1 2">
    <name type="scientific">Caerostris extrusa</name>
    <name type="common">Bark spider</name>
    <name type="synonym">Caerostris bankana</name>
    <dbReference type="NCBI Taxonomy" id="172846"/>
    <lineage>
        <taxon>Eukaryota</taxon>
        <taxon>Metazoa</taxon>
        <taxon>Ecdysozoa</taxon>
        <taxon>Arthropoda</taxon>
        <taxon>Chelicerata</taxon>
        <taxon>Arachnida</taxon>
        <taxon>Araneae</taxon>
        <taxon>Araneomorphae</taxon>
        <taxon>Entelegynae</taxon>
        <taxon>Araneoidea</taxon>
        <taxon>Araneidae</taxon>
        <taxon>Caerostris</taxon>
    </lineage>
</organism>
<dbReference type="Proteomes" id="UP001054945">
    <property type="component" value="Unassembled WGS sequence"/>
</dbReference>
<gene>
    <name evidence="1" type="ORF">CEXT_639391</name>
</gene>
<comment type="caution">
    <text evidence="1">The sequence shown here is derived from an EMBL/GenBank/DDBJ whole genome shotgun (WGS) entry which is preliminary data.</text>
</comment>
<protein>
    <submittedName>
        <fullName evidence="1">Uncharacterized protein</fullName>
    </submittedName>
</protein>